<name>A0A382LLS1_9ZZZZ</name>
<feature type="domain" description="Phosphoribosyltransferase" evidence="3">
    <location>
        <begin position="16"/>
        <end position="164"/>
    </location>
</feature>
<keyword evidence="2" id="KW-0808">Transferase</keyword>
<dbReference type="SUPFAM" id="SSF53271">
    <property type="entry name" value="PRTase-like"/>
    <property type="match status" value="1"/>
</dbReference>
<dbReference type="AlphaFoldDB" id="A0A382LLS1"/>
<evidence type="ECO:0000256" key="1">
    <source>
        <dbReference type="ARBA" id="ARBA00022676"/>
    </source>
</evidence>
<organism evidence="4">
    <name type="scientific">marine metagenome</name>
    <dbReference type="NCBI Taxonomy" id="408172"/>
    <lineage>
        <taxon>unclassified sequences</taxon>
        <taxon>metagenomes</taxon>
        <taxon>ecological metagenomes</taxon>
    </lineage>
</organism>
<protein>
    <recommendedName>
        <fullName evidence="3">Phosphoribosyltransferase domain-containing protein</fullName>
    </recommendedName>
</protein>
<gene>
    <name evidence="4" type="ORF">METZ01_LOCUS290360</name>
</gene>
<proteinExistence type="predicted"/>
<dbReference type="EMBL" id="UINC01087816">
    <property type="protein sequence ID" value="SVC37506.1"/>
    <property type="molecule type" value="Genomic_DNA"/>
</dbReference>
<dbReference type="GO" id="GO:0016757">
    <property type="term" value="F:glycosyltransferase activity"/>
    <property type="evidence" value="ECO:0007669"/>
    <property type="project" value="UniProtKB-KW"/>
</dbReference>
<evidence type="ECO:0000259" key="3">
    <source>
        <dbReference type="Pfam" id="PF00156"/>
    </source>
</evidence>
<dbReference type="PANTHER" id="PTHR43363:SF1">
    <property type="entry name" value="HYPOXANTHINE-GUANINE PHOSPHORIBOSYLTRANSFERASE"/>
    <property type="match status" value="1"/>
</dbReference>
<dbReference type="Pfam" id="PF00156">
    <property type="entry name" value="Pribosyltran"/>
    <property type="match status" value="1"/>
</dbReference>
<dbReference type="InterPro" id="IPR029057">
    <property type="entry name" value="PRTase-like"/>
</dbReference>
<reference evidence="4" key="1">
    <citation type="submission" date="2018-05" db="EMBL/GenBank/DDBJ databases">
        <authorList>
            <person name="Lanie J.A."/>
            <person name="Ng W.-L."/>
            <person name="Kazmierczak K.M."/>
            <person name="Andrzejewski T.M."/>
            <person name="Davidsen T.M."/>
            <person name="Wayne K.J."/>
            <person name="Tettelin H."/>
            <person name="Glass J.I."/>
            <person name="Rusch D."/>
            <person name="Podicherti R."/>
            <person name="Tsui H.-C.T."/>
            <person name="Winkler M.E."/>
        </authorList>
    </citation>
    <scope>NUCLEOTIDE SEQUENCE</scope>
</reference>
<dbReference type="InterPro" id="IPR000836">
    <property type="entry name" value="PRTase_dom"/>
</dbReference>
<keyword evidence="1" id="KW-0328">Glycosyltransferase</keyword>
<evidence type="ECO:0000313" key="4">
    <source>
        <dbReference type="EMBL" id="SVC37506.1"/>
    </source>
</evidence>
<dbReference type="CDD" id="cd06223">
    <property type="entry name" value="PRTases_typeI"/>
    <property type="match status" value="1"/>
</dbReference>
<dbReference type="Gene3D" id="3.40.50.2020">
    <property type="match status" value="1"/>
</dbReference>
<dbReference type="PANTHER" id="PTHR43363">
    <property type="entry name" value="HYPOXANTHINE PHOSPHORIBOSYLTRANSFERASE"/>
    <property type="match status" value="1"/>
</dbReference>
<accession>A0A382LLS1</accession>
<evidence type="ECO:0000256" key="2">
    <source>
        <dbReference type="ARBA" id="ARBA00022679"/>
    </source>
</evidence>
<sequence>MTHTIDEVSGDLYISWDIYNKKIEDLATQIYEDGYEFNQIVCIAKGGLRVGDVLARIFDVPFAVMSVESYHGEGVKDNQGQIVFGNSLAKTSPNIGSKVLLVDDLADTGRTLRKCVKWLEHYHGFFIEELKTATLWTKGLSTFTPDYYVEFLPNDPWIHQPFEKYETMLVEELRE</sequence>